<dbReference type="PANTHER" id="PTHR21624">
    <property type="entry name" value="STEROL DESATURASE-RELATED PROTEIN"/>
    <property type="match status" value="1"/>
</dbReference>
<dbReference type="RefSeq" id="WP_386824591.1">
    <property type="nucleotide sequence ID" value="NZ_JBHTIF010000002.1"/>
</dbReference>
<name>A0ABW2YDY9_9GAMM</name>
<reference evidence="10" key="1">
    <citation type="journal article" date="2019" name="Int. J. Syst. Evol. Microbiol.">
        <title>The Global Catalogue of Microorganisms (GCM) 10K type strain sequencing project: providing services to taxonomists for standard genome sequencing and annotation.</title>
        <authorList>
            <consortium name="The Broad Institute Genomics Platform"/>
            <consortium name="The Broad Institute Genome Sequencing Center for Infectious Disease"/>
            <person name="Wu L."/>
            <person name="Ma J."/>
        </authorList>
    </citation>
    <scope>NUCLEOTIDE SEQUENCE [LARGE SCALE GENOMIC DNA]</scope>
    <source>
        <strain evidence="10">CCUG 55585</strain>
    </source>
</reference>
<keyword evidence="2 7" id="KW-0812">Transmembrane</keyword>
<evidence type="ECO:0000259" key="8">
    <source>
        <dbReference type="Pfam" id="PF04116"/>
    </source>
</evidence>
<evidence type="ECO:0000256" key="3">
    <source>
        <dbReference type="ARBA" id="ARBA00022989"/>
    </source>
</evidence>
<comment type="caution">
    <text evidence="9">The sequence shown here is derived from an EMBL/GenBank/DDBJ whole genome shotgun (WGS) entry which is preliminary data.</text>
</comment>
<sequence length="428" mass="48239">MTMPSAETIMLFAIPMFFVLMGVELLAARLMRRRVYRLNDAINSIGLGVLSQVVGVFAKLLTVGFYAWVVERVALFDLPTDSVWVWIGALVLYDFCYYWLHRCGHEVGILWAAHVVHHQSERYNLSTALRQTGSGVLLGWLFYLPLAVLGVPVEVFAVIAVIDLLYQYWIHTELVPKLGWFDRVFASPSNHRVHHAVNDRYLDRNYGGIFILWDRWFGTFAEERDDEPVVFGTRAPLRSWNPLWANIEVYWALAKDAWHARRWRDKLRVWIAPPGWRPADVAERFPKPAFDIARPEYDPPVSTTMRAYAFAQFLLLLALGVDFLGVAARLDALHALAYAGVLLWGLIALGALLEGRPWGLVVELPRLALLAAWPMLVARVPGYVGFVDDLSIVLPVLAVASLPMLLLAWRGTRALHAPGAPEASPGPL</sequence>
<evidence type="ECO:0000313" key="10">
    <source>
        <dbReference type="Proteomes" id="UP001597110"/>
    </source>
</evidence>
<keyword evidence="5" id="KW-0443">Lipid metabolism</keyword>
<evidence type="ECO:0000256" key="2">
    <source>
        <dbReference type="ARBA" id="ARBA00022692"/>
    </source>
</evidence>
<keyword evidence="10" id="KW-1185">Reference proteome</keyword>
<evidence type="ECO:0000256" key="6">
    <source>
        <dbReference type="ARBA" id="ARBA00023136"/>
    </source>
</evidence>
<dbReference type="EC" id="1.-.-.-" evidence="9"/>
<evidence type="ECO:0000256" key="7">
    <source>
        <dbReference type="SAM" id="Phobius"/>
    </source>
</evidence>
<proteinExistence type="predicted"/>
<dbReference type="Proteomes" id="UP001597110">
    <property type="component" value="Unassembled WGS sequence"/>
</dbReference>
<evidence type="ECO:0000256" key="4">
    <source>
        <dbReference type="ARBA" id="ARBA00023002"/>
    </source>
</evidence>
<feature type="transmembrane region" description="Helical" evidence="7">
    <location>
        <begin position="392"/>
        <end position="409"/>
    </location>
</feature>
<feature type="transmembrane region" description="Helical" evidence="7">
    <location>
        <begin position="47"/>
        <end position="69"/>
    </location>
</feature>
<feature type="transmembrane region" description="Helical" evidence="7">
    <location>
        <begin position="307"/>
        <end position="330"/>
    </location>
</feature>
<evidence type="ECO:0000256" key="5">
    <source>
        <dbReference type="ARBA" id="ARBA00023098"/>
    </source>
</evidence>
<organism evidence="9 10">
    <name type="scientific">Lysobacter brunescens</name>
    <dbReference type="NCBI Taxonomy" id="262323"/>
    <lineage>
        <taxon>Bacteria</taxon>
        <taxon>Pseudomonadati</taxon>
        <taxon>Pseudomonadota</taxon>
        <taxon>Gammaproteobacteria</taxon>
        <taxon>Lysobacterales</taxon>
        <taxon>Lysobacteraceae</taxon>
        <taxon>Lysobacter</taxon>
    </lineage>
</organism>
<accession>A0ABW2YDY9</accession>
<dbReference type="InterPro" id="IPR006694">
    <property type="entry name" value="Fatty_acid_hydroxylase"/>
</dbReference>
<evidence type="ECO:0000313" key="9">
    <source>
        <dbReference type="EMBL" id="MFD0726596.1"/>
    </source>
</evidence>
<feature type="transmembrane region" description="Helical" evidence="7">
    <location>
        <begin position="6"/>
        <end position="27"/>
    </location>
</feature>
<dbReference type="EMBL" id="JBHTIF010000002">
    <property type="protein sequence ID" value="MFD0726596.1"/>
    <property type="molecule type" value="Genomic_DNA"/>
</dbReference>
<dbReference type="InterPro" id="IPR051689">
    <property type="entry name" value="Sterol_desaturase/TMEM195"/>
</dbReference>
<evidence type="ECO:0000256" key="1">
    <source>
        <dbReference type="ARBA" id="ARBA00004127"/>
    </source>
</evidence>
<comment type="subcellular location">
    <subcellularLocation>
        <location evidence="1">Endomembrane system</location>
        <topology evidence="1">Multi-pass membrane protein</topology>
    </subcellularLocation>
</comment>
<feature type="transmembrane region" description="Helical" evidence="7">
    <location>
        <begin position="336"/>
        <end position="355"/>
    </location>
</feature>
<dbReference type="GO" id="GO:0016491">
    <property type="term" value="F:oxidoreductase activity"/>
    <property type="evidence" value="ECO:0007669"/>
    <property type="project" value="UniProtKB-KW"/>
</dbReference>
<keyword evidence="4 9" id="KW-0560">Oxidoreductase</keyword>
<protein>
    <submittedName>
        <fullName evidence="9">Sterol desaturase family protein</fullName>
        <ecNumber evidence="9">1.-.-.-</ecNumber>
    </submittedName>
</protein>
<dbReference type="PANTHER" id="PTHR21624:SF1">
    <property type="entry name" value="ALKYLGLYCEROL MONOOXYGENASE"/>
    <property type="match status" value="1"/>
</dbReference>
<keyword evidence="3 7" id="KW-1133">Transmembrane helix</keyword>
<feature type="domain" description="Fatty acid hydroxylase" evidence="8">
    <location>
        <begin position="87"/>
        <end position="219"/>
    </location>
</feature>
<feature type="transmembrane region" description="Helical" evidence="7">
    <location>
        <begin position="140"/>
        <end position="166"/>
    </location>
</feature>
<dbReference type="Pfam" id="PF04116">
    <property type="entry name" value="FA_hydroxylase"/>
    <property type="match status" value="1"/>
</dbReference>
<keyword evidence="6 7" id="KW-0472">Membrane</keyword>
<gene>
    <name evidence="9" type="ORF">ACFQ0E_13425</name>
</gene>